<evidence type="ECO:0000256" key="1">
    <source>
        <dbReference type="ARBA" id="ARBA00022630"/>
    </source>
</evidence>
<dbReference type="InterPro" id="IPR001155">
    <property type="entry name" value="OxRdtase_FMN_N"/>
</dbReference>
<dbReference type="CDD" id="cd04733">
    <property type="entry name" value="OYE_like_2_FMN"/>
    <property type="match status" value="1"/>
</dbReference>
<evidence type="ECO:0000259" key="3">
    <source>
        <dbReference type="Pfam" id="PF00724"/>
    </source>
</evidence>
<dbReference type="InterPro" id="IPR051799">
    <property type="entry name" value="NADH_flavin_oxidoreductase"/>
</dbReference>
<dbReference type="KEGG" id="mspg:F6B93_02450"/>
<gene>
    <name evidence="4" type="ORF">F6B93_02450</name>
</gene>
<dbReference type="Pfam" id="PF00724">
    <property type="entry name" value="Oxidored_FMN"/>
    <property type="match status" value="1"/>
</dbReference>
<dbReference type="SUPFAM" id="SSF51395">
    <property type="entry name" value="FMN-linked oxidoreductases"/>
    <property type="match status" value="1"/>
</dbReference>
<dbReference type="GO" id="GO:0016491">
    <property type="term" value="F:oxidoreductase activity"/>
    <property type="evidence" value="ECO:0007669"/>
    <property type="project" value="UniProtKB-KW"/>
</dbReference>
<dbReference type="RefSeq" id="WP_211697570.1">
    <property type="nucleotide sequence ID" value="NZ_CP046600.1"/>
</dbReference>
<dbReference type="Gene3D" id="3.20.20.70">
    <property type="entry name" value="Aldolase class I"/>
    <property type="match status" value="1"/>
</dbReference>
<keyword evidence="1" id="KW-0285">Flavoprotein</keyword>
<evidence type="ECO:0000313" key="5">
    <source>
        <dbReference type="Proteomes" id="UP000682202"/>
    </source>
</evidence>
<evidence type="ECO:0000313" key="4">
    <source>
        <dbReference type="EMBL" id="QUR66093.1"/>
    </source>
</evidence>
<keyword evidence="5" id="KW-1185">Reference proteome</keyword>
<dbReference type="GO" id="GO:0010181">
    <property type="term" value="F:FMN binding"/>
    <property type="evidence" value="ECO:0007669"/>
    <property type="project" value="InterPro"/>
</dbReference>
<dbReference type="EMBL" id="CP046600">
    <property type="protein sequence ID" value="QUR66093.1"/>
    <property type="molecule type" value="Genomic_DNA"/>
</dbReference>
<organism evidence="4 5">
    <name type="scientific">Mycobacterium spongiae</name>
    <dbReference type="NCBI Taxonomy" id="886343"/>
    <lineage>
        <taxon>Bacteria</taxon>
        <taxon>Bacillati</taxon>
        <taxon>Actinomycetota</taxon>
        <taxon>Actinomycetes</taxon>
        <taxon>Mycobacteriales</taxon>
        <taxon>Mycobacteriaceae</taxon>
        <taxon>Mycobacterium</taxon>
    </lineage>
</organism>
<dbReference type="AlphaFoldDB" id="A0A975JVE7"/>
<sequence>MSSLQKPLALRSGSVLPNRISKAAMSEVLATPDGRVTPAHLQLYDTWGASQAGLLITGNVMVDGRHINEPLVVDGLHPDNFTALKKWALLGPKHGVHIWPQLSHPGKQSPKIVNDVPLAPSAVPIDNPMFQPPRELTEDEIWDIVDRFAQAAHRCEKAGFSGVQLHGAHGYLLSQFFSPHHNRRTDKWGGSFDNRMRFVSEVYQEIRNRTGADFNVAIKINSSDFQKGGFTQEDSLRVAQALDAMGIDLIEISGGSWENPVNRRGTKESTRRREAYFLDYAEKVKSLIDVPLMVTGGFRTKAAMESAIDSGAVDIIGLARAFAVDPYVARNVFNDNEYTSSVQPITTGIKKVDQMAVMEISWYTMQIHHISQGKAPHQKAHGAFSLPQVLFNFWKNGRAVKRVRA</sequence>
<name>A0A975JVE7_9MYCO</name>
<feature type="domain" description="NADH:flavin oxidoreductase/NADH oxidase N-terminal" evidence="3">
    <location>
        <begin position="4"/>
        <end position="332"/>
    </location>
</feature>
<reference evidence="4" key="1">
    <citation type="submission" date="2019-12" db="EMBL/GenBank/DDBJ databases">
        <title>Mycobacterium spongiae sp. nov.</title>
        <authorList>
            <person name="Stinear T."/>
        </authorList>
    </citation>
    <scope>NUCLEOTIDE SEQUENCE</scope>
    <source>
        <strain evidence="4">FSD4b-SM</strain>
    </source>
</reference>
<accession>A0A975JVE7</accession>
<keyword evidence="2" id="KW-0560">Oxidoreductase</keyword>
<dbReference type="PANTHER" id="PTHR43656">
    <property type="entry name" value="BINDING OXIDOREDUCTASE, PUTATIVE (AFU_ORTHOLOGUE AFUA_2G08260)-RELATED"/>
    <property type="match status" value="1"/>
</dbReference>
<dbReference type="Proteomes" id="UP000682202">
    <property type="component" value="Chromosome"/>
</dbReference>
<proteinExistence type="predicted"/>
<protein>
    <submittedName>
        <fullName evidence="4">NADH oxidase</fullName>
    </submittedName>
</protein>
<dbReference type="PANTHER" id="PTHR43656:SF2">
    <property type="entry name" value="BINDING OXIDOREDUCTASE, PUTATIVE (AFU_ORTHOLOGUE AFUA_2G08260)-RELATED"/>
    <property type="match status" value="1"/>
</dbReference>
<dbReference type="InterPro" id="IPR013785">
    <property type="entry name" value="Aldolase_TIM"/>
</dbReference>
<evidence type="ECO:0000256" key="2">
    <source>
        <dbReference type="ARBA" id="ARBA00023002"/>
    </source>
</evidence>